<accession>A0A5M3N3Q8</accession>
<name>A0A5M3N3Q8_CONPW</name>
<gene>
    <name evidence="1" type="ORF">CONPUDRAFT_148163</name>
</gene>
<sequence>MLSWMHCVDHPVQEDKEKEVEAIESDPIVLIASGGTLLFYDRPLQLVYVNAPALSQLTPLTFYYSPVVYHTYLQNLPQYIGRTKSADSAESYAIPLAVVVNRIGVLSMGPEQGNFKDGMGSSVLQSGAAKNRGREAVVIGADKISADISQDIVSKGAAPTLVQRNVMQRASYHSSGAGPWAWSTR</sequence>
<dbReference type="Proteomes" id="UP000053558">
    <property type="component" value="Unassembled WGS sequence"/>
</dbReference>
<reference evidence="2" key="1">
    <citation type="journal article" date="2012" name="Science">
        <title>The Paleozoic origin of enzymatic lignin decomposition reconstructed from 31 fungal genomes.</title>
        <authorList>
            <person name="Floudas D."/>
            <person name="Binder M."/>
            <person name="Riley R."/>
            <person name="Barry K."/>
            <person name="Blanchette R.A."/>
            <person name="Henrissat B."/>
            <person name="Martinez A.T."/>
            <person name="Otillar R."/>
            <person name="Spatafora J.W."/>
            <person name="Yadav J.S."/>
            <person name="Aerts A."/>
            <person name="Benoit I."/>
            <person name="Boyd A."/>
            <person name="Carlson A."/>
            <person name="Copeland A."/>
            <person name="Coutinho P.M."/>
            <person name="de Vries R.P."/>
            <person name="Ferreira P."/>
            <person name="Findley K."/>
            <person name="Foster B."/>
            <person name="Gaskell J."/>
            <person name="Glotzer D."/>
            <person name="Gorecki P."/>
            <person name="Heitman J."/>
            <person name="Hesse C."/>
            <person name="Hori C."/>
            <person name="Igarashi K."/>
            <person name="Jurgens J.A."/>
            <person name="Kallen N."/>
            <person name="Kersten P."/>
            <person name="Kohler A."/>
            <person name="Kuees U."/>
            <person name="Kumar T.K.A."/>
            <person name="Kuo A."/>
            <person name="LaButti K."/>
            <person name="Larrondo L.F."/>
            <person name="Lindquist E."/>
            <person name="Ling A."/>
            <person name="Lombard V."/>
            <person name="Lucas S."/>
            <person name="Lundell T."/>
            <person name="Martin R."/>
            <person name="McLaughlin D.J."/>
            <person name="Morgenstern I."/>
            <person name="Morin E."/>
            <person name="Murat C."/>
            <person name="Nagy L.G."/>
            <person name="Nolan M."/>
            <person name="Ohm R.A."/>
            <person name="Patyshakuliyeva A."/>
            <person name="Rokas A."/>
            <person name="Ruiz-Duenas F.J."/>
            <person name="Sabat G."/>
            <person name="Salamov A."/>
            <person name="Samejima M."/>
            <person name="Schmutz J."/>
            <person name="Slot J.C."/>
            <person name="St John F."/>
            <person name="Stenlid J."/>
            <person name="Sun H."/>
            <person name="Sun S."/>
            <person name="Syed K."/>
            <person name="Tsang A."/>
            <person name="Wiebenga A."/>
            <person name="Young D."/>
            <person name="Pisabarro A."/>
            <person name="Eastwood D.C."/>
            <person name="Martin F."/>
            <person name="Cullen D."/>
            <person name="Grigoriev I.V."/>
            <person name="Hibbett D.S."/>
        </authorList>
    </citation>
    <scope>NUCLEOTIDE SEQUENCE [LARGE SCALE GENOMIC DNA]</scope>
    <source>
        <strain evidence="2">RWD-64-598 SS2</strain>
    </source>
</reference>
<evidence type="ECO:0000313" key="1">
    <source>
        <dbReference type="EMBL" id="EIW86042.1"/>
    </source>
</evidence>
<dbReference type="RefSeq" id="XP_007762994.1">
    <property type="nucleotide sequence ID" value="XM_007764804.1"/>
</dbReference>
<proteinExistence type="predicted"/>
<dbReference type="EMBL" id="JH711573">
    <property type="protein sequence ID" value="EIW86042.1"/>
    <property type="molecule type" value="Genomic_DNA"/>
</dbReference>
<dbReference type="GeneID" id="19202459"/>
<comment type="caution">
    <text evidence="1">The sequence shown here is derived from an EMBL/GenBank/DDBJ whole genome shotgun (WGS) entry which is preliminary data.</text>
</comment>
<keyword evidence="2" id="KW-1185">Reference proteome</keyword>
<dbReference type="AlphaFoldDB" id="A0A5M3N3Q8"/>
<organism evidence="1 2">
    <name type="scientific">Coniophora puteana (strain RWD-64-598)</name>
    <name type="common">Brown rot fungus</name>
    <dbReference type="NCBI Taxonomy" id="741705"/>
    <lineage>
        <taxon>Eukaryota</taxon>
        <taxon>Fungi</taxon>
        <taxon>Dikarya</taxon>
        <taxon>Basidiomycota</taxon>
        <taxon>Agaricomycotina</taxon>
        <taxon>Agaricomycetes</taxon>
        <taxon>Agaricomycetidae</taxon>
        <taxon>Boletales</taxon>
        <taxon>Coniophorineae</taxon>
        <taxon>Coniophoraceae</taxon>
        <taxon>Coniophora</taxon>
    </lineage>
</organism>
<protein>
    <submittedName>
        <fullName evidence="1">Uncharacterized protein</fullName>
    </submittedName>
</protein>
<evidence type="ECO:0000313" key="2">
    <source>
        <dbReference type="Proteomes" id="UP000053558"/>
    </source>
</evidence>
<dbReference type="KEGG" id="cput:CONPUDRAFT_148163"/>